<dbReference type="InterPro" id="IPR001765">
    <property type="entry name" value="Carbonic_anhydrase"/>
</dbReference>
<comment type="similarity">
    <text evidence="1 10">Belongs to the beta-class carbonic anhydrase family.</text>
</comment>
<dbReference type="FunFam" id="3.40.1050.10:FF:000003">
    <property type="entry name" value="Carbonic anhydrase"/>
    <property type="match status" value="1"/>
</dbReference>
<name>A0A2N1J578_9BACT</name>
<reference evidence="11 12" key="1">
    <citation type="submission" date="2017-09" db="EMBL/GenBank/DDBJ databases">
        <title>Genomics of the genus Arcobacter.</title>
        <authorList>
            <person name="Perez-Cataluna A."/>
            <person name="Figueras M.J."/>
            <person name="Salas-Masso N."/>
        </authorList>
    </citation>
    <scope>NUCLEOTIDE SEQUENCE [LARGE SCALE GENOMIC DNA]</scope>
    <source>
        <strain evidence="11 12">DSM 18005</strain>
    </source>
</reference>
<dbReference type="RefSeq" id="WP_101183625.1">
    <property type="nucleotide sequence ID" value="NZ_CP031218.1"/>
</dbReference>
<dbReference type="PANTHER" id="PTHR11002">
    <property type="entry name" value="CARBONIC ANHYDRASE"/>
    <property type="match status" value="1"/>
</dbReference>
<dbReference type="InterPro" id="IPR015892">
    <property type="entry name" value="Carbonic_anhydrase_CS"/>
</dbReference>
<keyword evidence="5 9" id="KW-0862">Zinc</keyword>
<comment type="catalytic activity">
    <reaction evidence="8 10">
        <text>hydrogencarbonate + H(+) = CO2 + H2O</text>
        <dbReference type="Rhea" id="RHEA:10748"/>
        <dbReference type="ChEBI" id="CHEBI:15377"/>
        <dbReference type="ChEBI" id="CHEBI:15378"/>
        <dbReference type="ChEBI" id="CHEBI:16526"/>
        <dbReference type="ChEBI" id="CHEBI:17544"/>
        <dbReference type="EC" id="4.2.1.1"/>
    </reaction>
</comment>
<proteinExistence type="inferred from homology"/>
<dbReference type="SMART" id="SM00947">
    <property type="entry name" value="Pro_CA"/>
    <property type="match status" value="1"/>
</dbReference>
<evidence type="ECO:0000256" key="7">
    <source>
        <dbReference type="ARBA" id="ARBA00031969"/>
    </source>
</evidence>
<dbReference type="PANTHER" id="PTHR11002:SF76">
    <property type="entry name" value="CARBONIC ANHYDRASE"/>
    <property type="match status" value="1"/>
</dbReference>
<dbReference type="Pfam" id="PF00484">
    <property type="entry name" value="Pro_CA"/>
    <property type="match status" value="1"/>
</dbReference>
<keyword evidence="6 10" id="KW-0456">Lyase</keyword>
<accession>A0A2N1J578</accession>
<comment type="caution">
    <text evidence="11">The sequence shown here is derived from an EMBL/GenBank/DDBJ whole genome shotgun (WGS) entry which is preliminary data.</text>
</comment>
<feature type="binding site" evidence="9">
    <location>
        <position position="44"/>
    </location>
    <ligand>
        <name>Zn(2+)</name>
        <dbReference type="ChEBI" id="CHEBI:29105"/>
    </ligand>
</feature>
<feature type="binding site" evidence="9">
    <location>
        <position position="42"/>
    </location>
    <ligand>
        <name>Zn(2+)</name>
        <dbReference type="ChEBI" id="CHEBI:29105"/>
    </ligand>
</feature>
<dbReference type="AlphaFoldDB" id="A0A2N1J578"/>
<protein>
    <recommendedName>
        <fullName evidence="3 10">Carbonic anhydrase</fullName>
        <ecNumber evidence="2 10">4.2.1.1</ecNumber>
    </recommendedName>
    <alternativeName>
        <fullName evidence="7 10">Carbonate dehydratase</fullName>
    </alternativeName>
</protein>
<dbReference type="GO" id="GO:0008270">
    <property type="term" value="F:zinc ion binding"/>
    <property type="evidence" value="ECO:0007669"/>
    <property type="project" value="UniProtKB-UniRule"/>
</dbReference>
<dbReference type="Gene3D" id="3.40.1050.10">
    <property type="entry name" value="Carbonic anhydrase"/>
    <property type="match status" value="1"/>
</dbReference>
<dbReference type="SUPFAM" id="SSF53056">
    <property type="entry name" value="beta-carbonic anhydrase, cab"/>
    <property type="match status" value="1"/>
</dbReference>
<evidence type="ECO:0000313" key="11">
    <source>
        <dbReference type="EMBL" id="PKI81727.1"/>
    </source>
</evidence>
<evidence type="ECO:0000256" key="5">
    <source>
        <dbReference type="ARBA" id="ARBA00022833"/>
    </source>
</evidence>
<evidence type="ECO:0000256" key="3">
    <source>
        <dbReference type="ARBA" id="ARBA00014628"/>
    </source>
</evidence>
<feature type="binding site" evidence="9">
    <location>
        <position position="103"/>
    </location>
    <ligand>
        <name>Zn(2+)</name>
        <dbReference type="ChEBI" id="CHEBI:29105"/>
    </ligand>
</feature>
<evidence type="ECO:0000256" key="6">
    <source>
        <dbReference type="ARBA" id="ARBA00023239"/>
    </source>
</evidence>
<evidence type="ECO:0000256" key="4">
    <source>
        <dbReference type="ARBA" id="ARBA00022723"/>
    </source>
</evidence>
<comment type="cofactor">
    <cofactor evidence="9">
        <name>Zn(2+)</name>
        <dbReference type="ChEBI" id="CHEBI:29105"/>
    </cofactor>
    <text evidence="9">Binds 1 zinc ion per subunit.</text>
</comment>
<comment type="function">
    <text evidence="10">Reversible hydration of carbon dioxide.</text>
</comment>
<sequence>MNMKELIKGNKRFREKKFPQLKKSVEKLVKEGQKPEVLFIGCSDSRVTPDIMLDVNPGDMFILRNVGNFVPPFKCDEDYHGSAAAIEYAVSVLEVKHIIVCGHSHCGACQSLYTEIPLEKQKVIHVKKWLELGAKAKEKTLSLVKDPNNKEELYRLTEKISVTYQLKNLLTYPDVKRRIENGSLQIHGWYYKLEDGSIDCYDQEAERFKSLEECVNAK</sequence>
<gene>
    <name evidence="11" type="ORF">CP960_02315</name>
</gene>
<dbReference type="PROSITE" id="PS00704">
    <property type="entry name" value="PROK_CO2_ANHYDRASE_1"/>
    <property type="match status" value="1"/>
</dbReference>
<dbReference type="CDD" id="cd00884">
    <property type="entry name" value="beta_CA_cladeB"/>
    <property type="match status" value="1"/>
</dbReference>
<dbReference type="EC" id="4.2.1.1" evidence="2 10"/>
<evidence type="ECO:0000256" key="10">
    <source>
        <dbReference type="RuleBase" id="RU003956"/>
    </source>
</evidence>
<dbReference type="GO" id="GO:0004089">
    <property type="term" value="F:carbonate dehydratase activity"/>
    <property type="evidence" value="ECO:0007669"/>
    <property type="project" value="UniProtKB-UniRule"/>
</dbReference>
<dbReference type="Proteomes" id="UP000233248">
    <property type="component" value="Unassembled WGS sequence"/>
</dbReference>
<evidence type="ECO:0000313" key="12">
    <source>
        <dbReference type="Proteomes" id="UP000233248"/>
    </source>
</evidence>
<dbReference type="OrthoDB" id="9797527at2"/>
<evidence type="ECO:0000256" key="8">
    <source>
        <dbReference type="ARBA" id="ARBA00048348"/>
    </source>
</evidence>
<evidence type="ECO:0000256" key="2">
    <source>
        <dbReference type="ARBA" id="ARBA00012925"/>
    </source>
</evidence>
<dbReference type="InterPro" id="IPR036874">
    <property type="entry name" value="Carbonic_anhydrase_sf"/>
</dbReference>
<keyword evidence="4 9" id="KW-0479">Metal-binding</keyword>
<dbReference type="PROSITE" id="PS00705">
    <property type="entry name" value="PROK_CO2_ANHYDRASE_2"/>
    <property type="match status" value="1"/>
</dbReference>
<dbReference type="EMBL" id="NXIF01000008">
    <property type="protein sequence ID" value="PKI81727.1"/>
    <property type="molecule type" value="Genomic_DNA"/>
</dbReference>
<evidence type="ECO:0000256" key="1">
    <source>
        <dbReference type="ARBA" id="ARBA00006217"/>
    </source>
</evidence>
<feature type="binding site" evidence="9">
    <location>
        <position position="106"/>
    </location>
    <ligand>
        <name>Zn(2+)</name>
        <dbReference type="ChEBI" id="CHEBI:29105"/>
    </ligand>
</feature>
<evidence type="ECO:0000256" key="9">
    <source>
        <dbReference type="PIRSR" id="PIRSR601765-1"/>
    </source>
</evidence>
<keyword evidence="12" id="KW-1185">Reference proteome</keyword>
<dbReference type="GO" id="GO:0015976">
    <property type="term" value="P:carbon utilization"/>
    <property type="evidence" value="ECO:0007669"/>
    <property type="project" value="InterPro"/>
</dbReference>
<organism evidence="11 12">
    <name type="scientific">Malaciobacter halophilus</name>
    <dbReference type="NCBI Taxonomy" id="197482"/>
    <lineage>
        <taxon>Bacteria</taxon>
        <taxon>Pseudomonadati</taxon>
        <taxon>Campylobacterota</taxon>
        <taxon>Epsilonproteobacteria</taxon>
        <taxon>Campylobacterales</taxon>
        <taxon>Arcobacteraceae</taxon>
        <taxon>Malaciobacter</taxon>
    </lineage>
</organism>
<dbReference type="InterPro" id="IPR045066">
    <property type="entry name" value="Beta_CA_cladeB"/>
</dbReference>